<evidence type="ECO:0000256" key="10">
    <source>
        <dbReference type="ARBA" id="ARBA00043973"/>
    </source>
</evidence>
<dbReference type="EC" id="1.5.3.24" evidence="11"/>
<reference evidence="18 19" key="1">
    <citation type="submission" date="2014-09" db="EMBL/GenBank/DDBJ databases">
        <title>Isolation and characterization of Aurantimonas altamirensis ON-56566 from clinical sample following a dog bite.</title>
        <authorList>
            <person name="Eshaghi A."/>
            <person name="Li A."/>
            <person name="Shahinas D."/>
            <person name="Bahn P."/>
            <person name="Kus J.V."/>
            <person name="Patel S.N."/>
        </authorList>
    </citation>
    <scope>NUCLEOTIDE SEQUENCE [LARGE SCALE GENOMIC DNA]</scope>
    <source>
        <strain evidence="18 19">ON-56566</strain>
    </source>
</reference>
<dbReference type="EMBL" id="JRFJ01000001">
    <property type="protein sequence ID" value="KHJ56167.1"/>
    <property type="molecule type" value="Genomic_DNA"/>
</dbReference>
<protein>
    <recommendedName>
        <fullName evidence="12">Sarcosine oxidase subunit beta</fullName>
        <ecNumber evidence="11">1.5.3.24</ecNumber>
    </recommendedName>
    <alternativeName>
        <fullName evidence="13">Sarcosine oxidase (5,10-methylenetetrahydrofolate-forming) subunit beta</fullName>
    </alternativeName>
    <alternativeName>
        <fullName evidence="14">Tetrameric sarcosine oxidase subunit beta</fullName>
    </alternativeName>
</protein>
<evidence type="ECO:0000256" key="11">
    <source>
        <dbReference type="ARBA" id="ARBA00044044"/>
    </source>
</evidence>
<dbReference type="PANTHER" id="PTHR13847:SF287">
    <property type="entry name" value="FAD-DEPENDENT OXIDOREDUCTASE DOMAIN-CONTAINING PROTEIN 1"/>
    <property type="match status" value="1"/>
</dbReference>
<comment type="cofactor">
    <cofactor evidence="1">
        <name>FMN</name>
        <dbReference type="ChEBI" id="CHEBI:58210"/>
    </cofactor>
</comment>
<dbReference type="PANTHER" id="PTHR13847">
    <property type="entry name" value="SARCOSINE DEHYDROGENASE-RELATED"/>
    <property type="match status" value="1"/>
</dbReference>
<comment type="similarity">
    <text evidence="10">Belongs to the SoxB family.</text>
</comment>
<evidence type="ECO:0000256" key="14">
    <source>
        <dbReference type="ARBA" id="ARBA00044295"/>
    </source>
</evidence>
<keyword evidence="9" id="KW-0560">Oxidoreductase</keyword>
<evidence type="ECO:0000256" key="1">
    <source>
        <dbReference type="ARBA" id="ARBA00001917"/>
    </source>
</evidence>
<sequence length="418" mass="45193">MQRFSGFKIFAKGLSGNKGWGPQWRSPQPKAEYDAVVVGGGGHGLACAYYLAKEHGITNVAVLEKGWIGGGNTGRNTTIIRSNYLFEESAALYDHALKLWEGLSQDLNYNVMYSARGVLMLAHNIHDIQVFKRHVHANRLAGVDNEWLDPQQCKEYCPPLNIDAATMRYPVLGGALQRRGGTARHDAVAWGYARAASARGVDIIQNCEVTGITRGPDGGVTGLETTRGAIRTRRIGVSTAGNSSVLMAMAGVRMPLESFPLQALVSEPVKPDFPCVVMSNTIHAYISQSDKGEMVIGAGTDAYTSYTQRGGLHIANHTLDAICELFPQYRRLRMLRNWGGIVDVTPDRSPIIAKTPVPGLTVNCGWGTGGFKATPGAGHLMAYTMARGEPHPINAPFTIERFRDGHLIDEAAAAAVAH</sequence>
<dbReference type="InterPro" id="IPR036188">
    <property type="entry name" value="FAD/NAD-bd_sf"/>
</dbReference>
<name>A0A0B1QB74_9HYPH</name>
<dbReference type="Pfam" id="PF01266">
    <property type="entry name" value="DAO"/>
    <property type="match status" value="1"/>
</dbReference>
<comment type="catalytic activity">
    <reaction evidence="15">
        <text>sarcosine + O2 + H2O = formaldehyde + glycine + H2O2</text>
        <dbReference type="Rhea" id="RHEA:13313"/>
        <dbReference type="ChEBI" id="CHEBI:15377"/>
        <dbReference type="ChEBI" id="CHEBI:15379"/>
        <dbReference type="ChEBI" id="CHEBI:16240"/>
        <dbReference type="ChEBI" id="CHEBI:16842"/>
        <dbReference type="ChEBI" id="CHEBI:57305"/>
        <dbReference type="ChEBI" id="CHEBI:57433"/>
    </reaction>
</comment>
<dbReference type="GO" id="GO:0008115">
    <property type="term" value="F:sarcosine oxidase activity"/>
    <property type="evidence" value="ECO:0007669"/>
    <property type="project" value="InterPro"/>
</dbReference>
<dbReference type="Gene3D" id="3.50.50.60">
    <property type="entry name" value="FAD/NAD(P)-binding domain"/>
    <property type="match status" value="1"/>
</dbReference>
<dbReference type="NCBIfam" id="TIGR01373">
    <property type="entry name" value="soxB"/>
    <property type="match status" value="1"/>
</dbReference>
<comment type="caution">
    <text evidence="18">The sequence shown here is derived from an EMBL/GenBank/DDBJ whole genome shotgun (WGS) entry which is preliminary data.</text>
</comment>
<evidence type="ECO:0000256" key="15">
    <source>
        <dbReference type="ARBA" id="ARBA00047316"/>
    </source>
</evidence>
<keyword evidence="6" id="KW-0288">FMN</keyword>
<evidence type="ECO:0000313" key="18">
    <source>
        <dbReference type="EMBL" id="KHJ56167.1"/>
    </source>
</evidence>
<dbReference type="InterPro" id="IPR001763">
    <property type="entry name" value="Rhodanese-like_dom"/>
</dbReference>
<evidence type="ECO:0000256" key="16">
    <source>
        <dbReference type="ARBA" id="ARBA00048917"/>
    </source>
</evidence>
<dbReference type="STRING" id="370622.LA66_06130"/>
<accession>A0A0B1QB74</accession>
<evidence type="ECO:0000256" key="6">
    <source>
        <dbReference type="ARBA" id="ARBA00022643"/>
    </source>
</evidence>
<dbReference type="RefSeq" id="WP_039189633.1">
    <property type="nucleotide sequence ID" value="NZ_JRFJ01000001.1"/>
</dbReference>
<evidence type="ECO:0000256" key="3">
    <source>
        <dbReference type="ARBA" id="ARBA00004496"/>
    </source>
</evidence>
<dbReference type="Gene3D" id="3.30.9.10">
    <property type="entry name" value="D-Amino Acid Oxidase, subunit A, domain 2"/>
    <property type="match status" value="1"/>
</dbReference>
<keyword evidence="5" id="KW-0285">Flavoprotein</keyword>
<dbReference type="Proteomes" id="UP000030826">
    <property type="component" value="Unassembled WGS sequence"/>
</dbReference>
<evidence type="ECO:0000256" key="4">
    <source>
        <dbReference type="ARBA" id="ARBA00022490"/>
    </source>
</evidence>
<dbReference type="AlphaFoldDB" id="A0A0B1QB74"/>
<evidence type="ECO:0000256" key="7">
    <source>
        <dbReference type="ARBA" id="ARBA00022741"/>
    </source>
</evidence>
<organism evidence="18 19">
    <name type="scientific">Aureimonas altamirensis</name>
    <dbReference type="NCBI Taxonomy" id="370622"/>
    <lineage>
        <taxon>Bacteria</taxon>
        <taxon>Pseudomonadati</taxon>
        <taxon>Pseudomonadota</taxon>
        <taxon>Alphaproteobacteria</taxon>
        <taxon>Hyphomicrobiales</taxon>
        <taxon>Aurantimonadaceae</taxon>
        <taxon>Aureimonas</taxon>
    </lineage>
</organism>
<dbReference type="InterPro" id="IPR006076">
    <property type="entry name" value="FAD-dep_OxRdtase"/>
</dbReference>
<dbReference type="GO" id="GO:0046653">
    <property type="term" value="P:tetrahydrofolate metabolic process"/>
    <property type="evidence" value="ECO:0007669"/>
    <property type="project" value="InterPro"/>
</dbReference>
<dbReference type="PROSITE" id="PS50206">
    <property type="entry name" value="RHODANESE_3"/>
    <property type="match status" value="1"/>
</dbReference>
<comment type="catalytic activity">
    <reaction evidence="16">
        <text>sarcosine + (6S)-5,6,7,8-tetrahydrofolate + O2 = (6R)-5,10-methylene-5,6,7,8-tetrahydrofolate + glycine + H2O2</text>
        <dbReference type="Rhea" id="RHEA:70455"/>
        <dbReference type="ChEBI" id="CHEBI:15379"/>
        <dbReference type="ChEBI" id="CHEBI:15636"/>
        <dbReference type="ChEBI" id="CHEBI:16240"/>
        <dbReference type="ChEBI" id="CHEBI:57305"/>
        <dbReference type="ChEBI" id="CHEBI:57433"/>
        <dbReference type="ChEBI" id="CHEBI:57453"/>
        <dbReference type="EC" id="1.5.3.24"/>
    </reaction>
</comment>
<evidence type="ECO:0000256" key="8">
    <source>
        <dbReference type="ARBA" id="ARBA00022827"/>
    </source>
</evidence>
<dbReference type="SUPFAM" id="SSF51905">
    <property type="entry name" value="FAD/NAD(P)-binding domain"/>
    <property type="match status" value="1"/>
</dbReference>
<comment type="cofactor">
    <cofactor evidence="2">
        <name>FAD</name>
        <dbReference type="ChEBI" id="CHEBI:57692"/>
    </cofactor>
</comment>
<evidence type="ECO:0000256" key="12">
    <source>
        <dbReference type="ARBA" id="ARBA00044150"/>
    </source>
</evidence>
<evidence type="ECO:0000256" key="5">
    <source>
        <dbReference type="ARBA" id="ARBA00022630"/>
    </source>
</evidence>
<keyword evidence="8" id="KW-0274">FAD</keyword>
<dbReference type="InterPro" id="IPR006278">
    <property type="entry name" value="SoxB"/>
</dbReference>
<evidence type="ECO:0000256" key="13">
    <source>
        <dbReference type="ARBA" id="ARBA00044216"/>
    </source>
</evidence>
<evidence type="ECO:0000313" key="19">
    <source>
        <dbReference type="Proteomes" id="UP000030826"/>
    </source>
</evidence>
<dbReference type="OrthoDB" id="9815989at2"/>
<dbReference type="GO" id="GO:0000166">
    <property type="term" value="F:nucleotide binding"/>
    <property type="evidence" value="ECO:0007669"/>
    <property type="project" value="UniProtKB-KW"/>
</dbReference>
<evidence type="ECO:0000256" key="9">
    <source>
        <dbReference type="ARBA" id="ARBA00023002"/>
    </source>
</evidence>
<comment type="subcellular location">
    <subcellularLocation>
        <location evidence="3">Cytoplasm</location>
    </subcellularLocation>
</comment>
<proteinExistence type="inferred from homology"/>
<gene>
    <name evidence="18" type="ORF">LA66_06130</name>
</gene>
<keyword evidence="7" id="KW-0547">Nucleotide-binding</keyword>
<dbReference type="GO" id="GO:0005737">
    <property type="term" value="C:cytoplasm"/>
    <property type="evidence" value="ECO:0007669"/>
    <property type="project" value="UniProtKB-SubCell"/>
</dbReference>
<evidence type="ECO:0000259" key="17">
    <source>
        <dbReference type="PROSITE" id="PS50206"/>
    </source>
</evidence>
<evidence type="ECO:0000256" key="2">
    <source>
        <dbReference type="ARBA" id="ARBA00001974"/>
    </source>
</evidence>
<feature type="domain" description="Rhodanese" evidence="17">
    <location>
        <begin position="36"/>
        <end position="79"/>
    </location>
</feature>
<keyword evidence="4" id="KW-0963">Cytoplasm</keyword>